<dbReference type="PANTHER" id="PTHR43312">
    <property type="entry name" value="D-THREO-ALDOSE 1-DEHYDROGENASE"/>
    <property type="match status" value="1"/>
</dbReference>
<keyword evidence="3" id="KW-1185">Reference proteome</keyword>
<dbReference type="InterPro" id="IPR023210">
    <property type="entry name" value="NADP_OxRdtase_dom"/>
</dbReference>
<proteinExistence type="predicted"/>
<gene>
    <name evidence="2" type="ORF">JIP62_08420</name>
</gene>
<dbReference type="Pfam" id="PF00248">
    <property type="entry name" value="Aldo_ket_red"/>
    <property type="match status" value="1"/>
</dbReference>
<dbReference type="Proteomes" id="UP000595448">
    <property type="component" value="Chromosome"/>
</dbReference>
<accession>A0ABX7BPG6</accession>
<dbReference type="SUPFAM" id="SSF51430">
    <property type="entry name" value="NAD(P)-linked oxidoreductase"/>
    <property type="match status" value="1"/>
</dbReference>
<dbReference type="InterPro" id="IPR036812">
    <property type="entry name" value="NAD(P)_OxRdtase_dom_sf"/>
</dbReference>
<dbReference type="EMBL" id="CP067977">
    <property type="protein sequence ID" value="QQQ17385.1"/>
    <property type="molecule type" value="Genomic_DNA"/>
</dbReference>
<dbReference type="Gene3D" id="3.20.20.100">
    <property type="entry name" value="NADP-dependent oxidoreductase domain"/>
    <property type="match status" value="1"/>
</dbReference>
<feature type="domain" description="NADP-dependent oxidoreductase" evidence="1">
    <location>
        <begin position="93"/>
        <end position="274"/>
    </location>
</feature>
<evidence type="ECO:0000313" key="2">
    <source>
        <dbReference type="EMBL" id="QQQ17385.1"/>
    </source>
</evidence>
<reference evidence="2 3" key="1">
    <citation type="submission" date="2021-01" db="EMBL/GenBank/DDBJ databases">
        <title>Brevundimonas vitis sp. nov., an bacterium isolated from grape (Vitis vinifera).</title>
        <authorList>
            <person name="Jiang L."/>
            <person name="Lee J."/>
        </authorList>
    </citation>
    <scope>NUCLEOTIDE SEQUENCE [LARGE SCALE GENOMIC DNA]</scope>
    <source>
        <strain evidence="2 3">GRTSA-9</strain>
    </source>
</reference>
<evidence type="ECO:0000313" key="3">
    <source>
        <dbReference type="Proteomes" id="UP000595448"/>
    </source>
</evidence>
<dbReference type="RefSeq" id="WP_201101752.1">
    <property type="nucleotide sequence ID" value="NZ_CP067977.1"/>
</dbReference>
<dbReference type="PANTHER" id="PTHR43312:SF1">
    <property type="entry name" value="NADP-DEPENDENT OXIDOREDUCTASE DOMAIN-CONTAINING PROTEIN"/>
    <property type="match status" value="1"/>
</dbReference>
<evidence type="ECO:0000259" key="1">
    <source>
        <dbReference type="Pfam" id="PF00248"/>
    </source>
</evidence>
<dbReference type="NCBIfam" id="NF011432">
    <property type="entry name" value="PRK14863.1"/>
    <property type="match status" value="1"/>
</dbReference>
<name>A0ABX7BPG6_9CAUL</name>
<sequence>MKSAAAPSVKSKLALAVVTEPERSETAWNAGRPVGAREDALRLMLQTAADGGMGLVATRPEGDVERLLGQAWPFPTPFQVTVRTVALSEGLDRVEARARRSLERMGLPRGDTLLIGHAGDLAGADGRALWDRLRALKDRGLFRRIGFCATMEDSPALLARRYQPDVVQLPCNLLDQRAHRTGVLDTLAEAGVAVHASSVFADGVLFISGDSLPPEMAVHAHALSRIRRRLAEARIDPMQATLAYTLGLPQVSAVIASVASAAEVRAVLAASHAPAPAHLDWATMALETGLPESGTAQSLGHRAALSRISSAA</sequence>
<dbReference type="InterPro" id="IPR053135">
    <property type="entry name" value="AKR2_Oxidoreductase"/>
</dbReference>
<protein>
    <submittedName>
        <fullName evidence="2">Aldo/keto reductase</fullName>
    </submittedName>
</protein>
<organism evidence="2 3">
    <name type="scientific">Brevundimonas vitisensis</name>
    <dbReference type="NCBI Taxonomy" id="2800818"/>
    <lineage>
        <taxon>Bacteria</taxon>
        <taxon>Pseudomonadati</taxon>
        <taxon>Pseudomonadota</taxon>
        <taxon>Alphaproteobacteria</taxon>
        <taxon>Caulobacterales</taxon>
        <taxon>Caulobacteraceae</taxon>
        <taxon>Brevundimonas</taxon>
    </lineage>
</organism>